<dbReference type="PANTHER" id="PTHR46196:SF4">
    <property type="entry name" value="TRANSCRIPTION FACTOR LHW"/>
    <property type="match status" value="1"/>
</dbReference>
<evidence type="ECO:0000256" key="3">
    <source>
        <dbReference type="ARBA" id="ARBA00023163"/>
    </source>
</evidence>
<dbReference type="InterPro" id="IPR011598">
    <property type="entry name" value="bHLH_dom"/>
</dbReference>
<organism evidence="6 7">
    <name type="scientific">Ziziphus jujuba var. spinosa</name>
    <dbReference type="NCBI Taxonomy" id="714518"/>
    <lineage>
        <taxon>Eukaryota</taxon>
        <taxon>Viridiplantae</taxon>
        <taxon>Streptophyta</taxon>
        <taxon>Embryophyta</taxon>
        <taxon>Tracheophyta</taxon>
        <taxon>Spermatophyta</taxon>
        <taxon>Magnoliopsida</taxon>
        <taxon>eudicotyledons</taxon>
        <taxon>Gunneridae</taxon>
        <taxon>Pentapetalae</taxon>
        <taxon>rosids</taxon>
        <taxon>fabids</taxon>
        <taxon>Rosales</taxon>
        <taxon>Rhamnaceae</taxon>
        <taxon>Paliureae</taxon>
        <taxon>Ziziphus</taxon>
    </lineage>
</organism>
<comment type="caution">
    <text evidence="6">The sequence shown here is derived from an EMBL/GenBank/DDBJ whole genome shotgun (WGS) entry which is preliminary data.</text>
</comment>
<evidence type="ECO:0000259" key="5">
    <source>
        <dbReference type="Pfam" id="PF23176"/>
    </source>
</evidence>
<dbReference type="GO" id="GO:0046983">
    <property type="term" value="F:protein dimerization activity"/>
    <property type="evidence" value="ECO:0007669"/>
    <property type="project" value="InterPro"/>
</dbReference>
<keyword evidence="3" id="KW-0804">Transcription</keyword>
<comment type="subcellular location">
    <subcellularLocation>
        <location evidence="1">Nucleus</location>
    </subcellularLocation>
</comment>
<accession>A0A978VSL8</accession>
<keyword evidence="2" id="KW-0805">Transcription regulation</keyword>
<evidence type="ECO:0000313" key="7">
    <source>
        <dbReference type="Proteomes" id="UP000813462"/>
    </source>
</evidence>
<dbReference type="GO" id="GO:0005634">
    <property type="term" value="C:nucleus"/>
    <property type="evidence" value="ECO:0007669"/>
    <property type="project" value="UniProtKB-SubCell"/>
</dbReference>
<protein>
    <recommendedName>
        <fullName evidence="5">BHLH domain-containing protein</fullName>
    </recommendedName>
</protein>
<keyword evidence="4" id="KW-0539">Nucleus</keyword>
<evidence type="ECO:0000256" key="1">
    <source>
        <dbReference type="ARBA" id="ARBA00004123"/>
    </source>
</evidence>
<name>A0A978VSL8_ZIZJJ</name>
<reference evidence="6" key="1">
    <citation type="journal article" date="2021" name="Front. Plant Sci.">
        <title>Chromosome-Scale Genome Assembly for Chinese Sour Jujube and Insights Into Its Genome Evolution and Domestication Signature.</title>
        <authorList>
            <person name="Shen L.-Y."/>
            <person name="Luo H."/>
            <person name="Wang X.-L."/>
            <person name="Wang X.-M."/>
            <person name="Qiu X.-J."/>
            <person name="Liu H."/>
            <person name="Zhou S.-S."/>
            <person name="Jia K.-H."/>
            <person name="Nie S."/>
            <person name="Bao Y.-T."/>
            <person name="Zhang R.-G."/>
            <person name="Yun Q.-Z."/>
            <person name="Chai Y.-H."/>
            <person name="Lu J.-Y."/>
            <person name="Li Y."/>
            <person name="Zhao S.-W."/>
            <person name="Mao J.-F."/>
            <person name="Jia S.-G."/>
            <person name="Mao Y.-M."/>
        </authorList>
    </citation>
    <scope>NUCLEOTIDE SEQUENCE</scope>
    <source>
        <strain evidence="6">AT0</strain>
        <tissue evidence="6">Leaf</tissue>
    </source>
</reference>
<feature type="domain" description="BHLH" evidence="5">
    <location>
        <begin position="308"/>
        <end position="343"/>
    </location>
</feature>
<dbReference type="AlphaFoldDB" id="A0A978VSL8"/>
<dbReference type="Proteomes" id="UP000813462">
    <property type="component" value="Unassembled WGS sequence"/>
</dbReference>
<evidence type="ECO:0000313" key="6">
    <source>
        <dbReference type="EMBL" id="KAH7541813.1"/>
    </source>
</evidence>
<evidence type="ECO:0000256" key="2">
    <source>
        <dbReference type="ARBA" id="ARBA00023015"/>
    </source>
</evidence>
<dbReference type="GO" id="GO:0003700">
    <property type="term" value="F:DNA-binding transcription factor activity"/>
    <property type="evidence" value="ECO:0007669"/>
    <property type="project" value="InterPro"/>
</dbReference>
<proteinExistence type="predicted"/>
<dbReference type="PANTHER" id="PTHR46196">
    <property type="entry name" value="TRANSCRIPTION FACTOR BHLH155-LIKE ISOFORM X1-RELATED"/>
    <property type="match status" value="1"/>
</dbReference>
<gene>
    <name evidence="6" type="ORF">FEM48_Zijuj02G0007400</name>
</gene>
<dbReference type="Pfam" id="PF23176">
    <property type="entry name" value="bHLH_LHW"/>
    <property type="match status" value="1"/>
</dbReference>
<evidence type="ECO:0000256" key="4">
    <source>
        <dbReference type="ARBA" id="ARBA00023242"/>
    </source>
</evidence>
<dbReference type="InterPro" id="IPR043561">
    <property type="entry name" value="LHW-like"/>
</dbReference>
<sequence length="426" mass="46268">MESNFPCGGQLKDEIVGAEVVPSSSDAWLNRQVSSYNSRSGLNVPGFVQSSARTSGSLILDGNNGCGTTPLHERSQIHDGISRQSEKNLVPCSVSSPSTAFRMEEVSSSSLADQLATVHMRSKVVDHGRSREDLKLTQNGLAPSEQRIQSELFQAVNNSLVHPDESMPLSQHINGFVHDFQNLDNKMQHPGSTNAKLEDRCIQPPSGDDLFDILASEGISDFGIFFGTGTAHLLAHRAAKQNSDDDDVSCRTTSTRISTASVPSSSLTYGCNSTSNHVQGEALQLPEPMHNAGTVKSSSLKTGCSKDNCSIDALLECTIKHMLFLQSVTKHADKLKQTGESKIIDKEGGLLLKDNFEGGATWAFEVGSQSMMLCEERGFFLEIADLIRAMILTILKGVMEARNDKIWARCAVEYPLLYLTAIGEEN</sequence>
<dbReference type="EMBL" id="JAEACU010000002">
    <property type="protein sequence ID" value="KAH7541813.1"/>
    <property type="molecule type" value="Genomic_DNA"/>
</dbReference>